<dbReference type="Proteomes" id="UP000265100">
    <property type="component" value="Chromosome 2"/>
</dbReference>
<dbReference type="InterPro" id="IPR011990">
    <property type="entry name" value="TPR-like_helical_dom_sf"/>
</dbReference>
<dbReference type="STRING" id="8154.ENSACLP00000000813"/>
<dbReference type="InterPro" id="IPR039663">
    <property type="entry name" value="AIP/AIPL1/TTC9"/>
</dbReference>
<feature type="compositionally biased region" description="Basic residues" evidence="5">
    <location>
        <begin position="714"/>
        <end position="725"/>
    </location>
</feature>
<dbReference type="Gene3D" id="1.25.40.10">
    <property type="entry name" value="Tetratricopeptide repeat domain"/>
    <property type="match status" value="2"/>
</dbReference>
<feature type="region of interest" description="Disordered" evidence="5">
    <location>
        <begin position="563"/>
        <end position="756"/>
    </location>
</feature>
<dbReference type="InterPro" id="IPR056277">
    <property type="entry name" value="PPIase_AIP"/>
</dbReference>
<evidence type="ECO:0000256" key="1">
    <source>
        <dbReference type="ARBA" id="ARBA00004496"/>
    </source>
</evidence>
<dbReference type="InterPro" id="IPR019734">
    <property type="entry name" value="TPR_rpt"/>
</dbReference>
<dbReference type="OMA" id="MEVWEPM"/>
<keyword evidence="4" id="KW-0802">TPR repeat</keyword>
<protein>
    <recommendedName>
        <fullName evidence="6">AIP/AIPL N-terminal FKBP-type PPIase domain-containing protein</fullName>
    </recommendedName>
</protein>
<dbReference type="GeneID" id="113008155"/>
<feature type="compositionally biased region" description="Basic and acidic residues" evidence="5">
    <location>
        <begin position="648"/>
        <end position="666"/>
    </location>
</feature>
<dbReference type="RefSeq" id="XP_026001150.1">
    <property type="nucleotide sequence ID" value="XM_026145365.1"/>
</dbReference>
<dbReference type="Pfam" id="PF23322">
    <property type="entry name" value="PPIase_AIP"/>
    <property type="match status" value="1"/>
</dbReference>
<evidence type="ECO:0000313" key="7">
    <source>
        <dbReference type="Ensembl" id="ENSACLP00000000813.2"/>
    </source>
</evidence>
<feature type="compositionally biased region" description="Basic and acidic residues" evidence="5">
    <location>
        <begin position="605"/>
        <end position="631"/>
    </location>
</feature>
<evidence type="ECO:0000256" key="3">
    <source>
        <dbReference type="ARBA" id="ARBA00022737"/>
    </source>
</evidence>
<evidence type="ECO:0000256" key="2">
    <source>
        <dbReference type="ARBA" id="ARBA00022490"/>
    </source>
</evidence>
<feature type="compositionally biased region" description="Basic and acidic residues" evidence="5">
    <location>
        <begin position="348"/>
        <end position="362"/>
    </location>
</feature>
<feature type="compositionally biased region" description="Basic and acidic residues" evidence="5">
    <location>
        <begin position="331"/>
        <end position="340"/>
    </location>
</feature>
<dbReference type="Gene3D" id="3.10.50.40">
    <property type="match status" value="1"/>
</dbReference>
<feature type="compositionally biased region" description="Polar residues" evidence="5">
    <location>
        <begin position="563"/>
        <end position="577"/>
    </location>
</feature>
<dbReference type="SUPFAM" id="SSF54534">
    <property type="entry name" value="FKBP-like"/>
    <property type="match status" value="1"/>
</dbReference>
<reference evidence="8" key="2">
    <citation type="submission" date="2023-03" db="EMBL/GenBank/DDBJ databases">
        <authorList>
            <consortium name="Wellcome Sanger Institute Data Sharing"/>
        </authorList>
    </citation>
    <scope>NUCLEOTIDE SEQUENCE [LARGE SCALE GENOMIC DNA]</scope>
</reference>
<dbReference type="Ensembl" id="ENSACLT00000000833.2">
    <property type="protein sequence ID" value="ENSACLP00000000813.2"/>
    <property type="gene ID" value="ENSACLG00000000586.2"/>
</dbReference>
<dbReference type="GO" id="GO:0003755">
    <property type="term" value="F:peptidyl-prolyl cis-trans isomerase activity"/>
    <property type="evidence" value="ECO:0007669"/>
    <property type="project" value="InterPro"/>
</dbReference>
<dbReference type="PANTHER" id="PTHR11242:SF1">
    <property type="entry name" value="PPIASE FKBP-TYPE DOMAIN-CONTAINING PROTEIN"/>
    <property type="match status" value="1"/>
</dbReference>
<feature type="region of interest" description="Disordered" evidence="5">
    <location>
        <begin position="331"/>
        <end position="362"/>
    </location>
</feature>
<reference evidence="7" key="3">
    <citation type="submission" date="2025-08" db="UniProtKB">
        <authorList>
            <consortium name="Ensembl"/>
        </authorList>
    </citation>
    <scope>IDENTIFICATION</scope>
</reference>
<accession>A0A3P8N7S0</accession>
<keyword evidence="3" id="KW-0677">Repeat</keyword>
<evidence type="ECO:0000256" key="4">
    <source>
        <dbReference type="ARBA" id="ARBA00022803"/>
    </source>
</evidence>
<keyword evidence="2" id="KW-0963">Cytoplasm</keyword>
<evidence type="ECO:0000313" key="8">
    <source>
        <dbReference type="Proteomes" id="UP000265100"/>
    </source>
</evidence>
<sequence>MEETYLLNYPGVRKKILAGGSGPLPHFPPGTKLVFHFQTLLDNFERTVIDDSRLAGRSAEIFVGKMFKMEVWETLLTSMRVGEVAEFWCDAIHTGLYPIVSKGMRLIAQGKDPLEGQRHMCGMGNLFHYHSTGFPELDELMRTPQPLIFIMELLQVGDPMSYHRESWMMEKDEKLQTVPVLHMQGNALVQQKKYRDAASKYKEAVLLLKTVQSREMPGDIDYINLGRMIVPLELNYCQCMLELEEYYEVIEHMDELLQKHKDCVKGYYKRAKAHTAVWNEKEARRDFNMVAQLDITLASLIHRELKALSERMKEKYWEEKEQYWNKLEKNENAKEVGEAERNDEEEEKQTGEIEEGKQEHLESVTTAANDKVGGGSEESPPEYAEVHKENLGENKVALTEGTVTKEEAVNLNTCNKTEGKDWQQMLRLVMLLQNEGNFLIKENHFQEASGKFKEAIEYVDCLQNKVDQQGEDWDSLEKVRLPLTLNFSQCMLELKQYQQVVELNTKLLKKHKGNFKAVYQRARAHAALCNEDEARRDFDTVEKLDQKFKPFVQQELRKLGQSMRSMHASQNKTYWDTTQEKWGPGGTKPTSAARKKNVKFPPKATEGKAKADINVDKKTEDTKSHEMESSEKCTPVETEGVDGAETGKNPDVKAEQGNKEPERGRASGEGLDNESIEKAVVHEAGLGVPDNQAIDKDRDPAPASSGKDNAASKRSVRDKARKKVKCQSSAAPQPKRTNSGNKANRAKTEKGGTASE</sequence>
<organism evidence="7 8">
    <name type="scientific">Astatotilapia calliptera</name>
    <name type="common">Eastern happy</name>
    <name type="synonym">Chromis callipterus</name>
    <dbReference type="NCBI Taxonomy" id="8154"/>
    <lineage>
        <taxon>Eukaryota</taxon>
        <taxon>Metazoa</taxon>
        <taxon>Chordata</taxon>
        <taxon>Craniata</taxon>
        <taxon>Vertebrata</taxon>
        <taxon>Euteleostomi</taxon>
        <taxon>Actinopterygii</taxon>
        <taxon>Neopterygii</taxon>
        <taxon>Teleostei</taxon>
        <taxon>Neoteleostei</taxon>
        <taxon>Acanthomorphata</taxon>
        <taxon>Ovalentaria</taxon>
        <taxon>Cichlomorphae</taxon>
        <taxon>Cichliformes</taxon>
        <taxon>Cichlidae</taxon>
        <taxon>African cichlids</taxon>
        <taxon>Pseudocrenilabrinae</taxon>
        <taxon>Haplochromini</taxon>
        <taxon>Astatotilapia</taxon>
    </lineage>
</organism>
<evidence type="ECO:0000259" key="6">
    <source>
        <dbReference type="Pfam" id="PF23322"/>
    </source>
</evidence>
<dbReference type="Bgee" id="ENSACLG00000000586">
    <property type="expression patterns" value="Expressed in camera-type eye"/>
</dbReference>
<proteinExistence type="predicted"/>
<dbReference type="SMART" id="SM00028">
    <property type="entry name" value="TPR"/>
    <property type="match status" value="4"/>
</dbReference>
<feature type="domain" description="AIP/AIPL N-terminal FKBP-type PPIase" evidence="6">
    <location>
        <begin position="26"/>
        <end position="154"/>
    </location>
</feature>
<keyword evidence="8" id="KW-1185">Reference proteome</keyword>
<dbReference type="FunFam" id="1.25.40.10:FF:000052">
    <property type="entry name" value="Aryl-hydrocarbon-interacting protein-like 1"/>
    <property type="match status" value="1"/>
</dbReference>
<evidence type="ECO:0000256" key="5">
    <source>
        <dbReference type="SAM" id="MobiDB-lite"/>
    </source>
</evidence>
<feature type="compositionally biased region" description="Polar residues" evidence="5">
    <location>
        <begin position="726"/>
        <end position="742"/>
    </location>
</feature>
<dbReference type="AlphaFoldDB" id="A0A3P8N7S0"/>
<name>A0A3P8N7S0_ASTCA</name>
<dbReference type="PANTHER" id="PTHR11242">
    <property type="entry name" value="ARYL HYDROCARBON RECEPTOR INTERACTING PROTEIN RELATED"/>
    <property type="match status" value="1"/>
</dbReference>
<dbReference type="GeneTree" id="ENSGT00390000001289"/>
<reference evidence="7 8" key="1">
    <citation type="submission" date="2018-05" db="EMBL/GenBank/DDBJ databases">
        <authorList>
            <person name="Datahose"/>
        </authorList>
    </citation>
    <scope>NUCLEOTIDE SEQUENCE</scope>
</reference>
<dbReference type="GO" id="GO:0005737">
    <property type="term" value="C:cytoplasm"/>
    <property type="evidence" value="ECO:0007669"/>
    <property type="project" value="UniProtKB-SubCell"/>
</dbReference>
<reference evidence="7" key="4">
    <citation type="submission" date="2025-09" db="UniProtKB">
        <authorList>
            <consortium name="Ensembl"/>
        </authorList>
    </citation>
    <scope>IDENTIFICATION</scope>
</reference>
<dbReference type="SUPFAM" id="SSF48452">
    <property type="entry name" value="TPR-like"/>
    <property type="match status" value="2"/>
</dbReference>
<comment type="subcellular location">
    <subcellularLocation>
        <location evidence="1">Cytoplasm</location>
    </subcellularLocation>
</comment>
<dbReference type="InterPro" id="IPR046357">
    <property type="entry name" value="PPIase_dom_sf"/>
</dbReference>